<sequence length="197" mass="22557">MLHNFPKVPSANLSGIPLIQYVKFNLKAHTVEDEVGIRGVTITEDLFKIASTVIRSNVRQHLGRCRHLPNSRSLVYLPSVMVAAIMFLVLKVIDPDNSLDYQERVKGFLQIKEGWGGSYLNLKSTNPRTFQVETEKKCGEHIEKLKLAFNTKRNCCLRSTTKSSRLAYGHLDNGWKEAIKSVLTWNHYVSIRWLFNI</sequence>
<protein>
    <submittedName>
        <fullName evidence="1">Uncharacterized protein</fullName>
    </submittedName>
</protein>
<dbReference type="AlphaFoldDB" id="A0AA36E7T9"/>
<dbReference type="EMBL" id="OX465081">
    <property type="protein sequence ID" value="CAI9285447.1"/>
    <property type="molecule type" value="Genomic_DNA"/>
</dbReference>
<evidence type="ECO:0000313" key="1">
    <source>
        <dbReference type="EMBL" id="CAI9285447.1"/>
    </source>
</evidence>
<keyword evidence="2" id="KW-1185">Reference proteome</keyword>
<accession>A0AA36E7T9</accession>
<gene>
    <name evidence="1" type="ORF">LSALG_LOCUS24912</name>
</gene>
<dbReference type="Proteomes" id="UP001177003">
    <property type="component" value="Chromosome 5"/>
</dbReference>
<reference evidence="1" key="1">
    <citation type="submission" date="2023-04" db="EMBL/GenBank/DDBJ databases">
        <authorList>
            <person name="Vijverberg K."/>
            <person name="Xiong W."/>
            <person name="Schranz E."/>
        </authorList>
    </citation>
    <scope>NUCLEOTIDE SEQUENCE</scope>
</reference>
<organism evidence="1 2">
    <name type="scientific">Lactuca saligna</name>
    <name type="common">Willowleaf lettuce</name>
    <dbReference type="NCBI Taxonomy" id="75948"/>
    <lineage>
        <taxon>Eukaryota</taxon>
        <taxon>Viridiplantae</taxon>
        <taxon>Streptophyta</taxon>
        <taxon>Embryophyta</taxon>
        <taxon>Tracheophyta</taxon>
        <taxon>Spermatophyta</taxon>
        <taxon>Magnoliopsida</taxon>
        <taxon>eudicotyledons</taxon>
        <taxon>Gunneridae</taxon>
        <taxon>Pentapetalae</taxon>
        <taxon>asterids</taxon>
        <taxon>campanulids</taxon>
        <taxon>Asterales</taxon>
        <taxon>Asteraceae</taxon>
        <taxon>Cichorioideae</taxon>
        <taxon>Cichorieae</taxon>
        <taxon>Lactucinae</taxon>
        <taxon>Lactuca</taxon>
    </lineage>
</organism>
<proteinExistence type="predicted"/>
<evidence type="ECO:0000313" key="2">
    <source>
        <dbReference type="Proteomes" id="UP001177003"/>
    </source>
</evidence>
<name>A0AA36E7T9_LACSI</name>